<evidence type="ECO:0000313" key="2">
    <source>
        <dbReference type="EMBL" id="SDE62182.1"/>
    </source>
</evidence>
<dbReference type="STRING" id="69960.SAMN05421720_10941"/>
<accession>A0A1G7EEV0</accession>
<sequence length="181" mass="19896">MTDSEGVATARHVPTDAAREEDDGPECAALRGRVQGSNINPETLLATDYLNHFNEIVMLLDMVPDMPDLVEECAAWQPKSYADHFADSTFRDKDLAIEAYGYCPSRYRQPFDDTITRMNGLALYTIGCMETALAEGRTDAVAEQARSASRALQRLMDMASAIIHGAQTTLDQGEIDAILGY</sequence>
<feature type="region of interest" description="Disordered" evidence="1">
    <location>
        <begin position="1"/>
        <end position="25"/>
    </location>
</feature>
<organism evidence="2 3">
    <name type="scientific">Rhodospira trueperi</name>
    <dbReference type="NCBI Taxonomy" id="69960"/>
    <lineage>
        <taxon>Bacteria</taxon>
        <taxon>Pseudomonadati</taxon>
        <taxon>Pseudomonadota</taxon>
        <taxon>Alphaproteobacteria</taxon>
        <taxon>Rhodospirillales</taxon>
        <taxon>Rhodospirillaceae</taxon>
        <taxon>Rhodospira</taxon>
    </lineage>
</organism>
<dbReference type="Proteomes" id="UP000199412">
    <property type="component" value="Unassembled WGS sequence"/>
</dbReference>
<dbReference type="EMBL" id="FNAP01000009">
    <property type="protein sequence ID" value="SDE62182.1"/>
    <property type="molecule type" value="Genomic_DNA"/>
</dbReference>
<dbReference type="AlphaFoldDB" id="A0A1G7EEV0"/>
<name>A0A1G7EEV0_9PROT</name>
<evidence type="ECO:0000313" key="3">
    <source>
        <dbReference type="Proteomes" id="UP000199412"/>
    </source>
</evidence>
<proteinExistence type="predicted"/>
<gene>
    <name evidence="2" type="ORF">SAMN05421720_10941</name>
</gene>
<dbReference type="RefSeq" id="WP_245699216.1">
    <property type="nucleotide sequence ID" value="NZ_FNAP01000009.1"/>
</dbReference>
<reference evidence="2 3" key="1">
    <citation type="submission" date="2016-10" db="EMBL/GenBank/DDBJ databases">
        <authorList>
            <person name="de Groot N.N."/>
        </authorList>
    </citation>
    <scope>NUCLEOTIDE SEQUENCE [LARGE SCALE GENOMIC DNA]</scope>
    <source>
        <strain evidence="2 3">ATCC 700224</strain>
    </source>
</reference>
<evidence type="ECO:0000256" key="1">
    <source>
        <dbReference type="SAM" id="MobiDB-lite"/>
    </source>
</evidence>
<protein>
    <submittedName>
        <fullName evidence="2">Uncharacterized protein</fullName>
    </submittedName>
</protein>
<keyword evidence="3" id="KW-1185">Reference proteome</keyword>